<evidence type="ECO:0000256" key="3">
    <source>
        <dbReference type="SAM" id="SignalP"/>
    </source>
</evidence>
<accession>A0A085V8E3</accession>
<feature type="signal peptide" evidence="3">
    <location>
        <begin position="1"/>
        <end position="19"/>
    </location>
</feature>
<organism evidence="5 6">
    <name type="scientific">Pseudomonas syringae</name>
    <dbReference type="NCBI Taxonomy" id="317"/>
    <lineage>
        <taxon>Bacteria</taxon>
        <taxon>Pseudomonadati</taxon>
        <taxon>Pseudomonadota</taxon>
        <taxon>Gammaproteobacteria</taxon>
        <taxon>Pseudomonadales</taxon>
        <taxon>Pseudomonadaceae</taxon>
        <taxon>Pseudomonas</taxon>
    </lineage>
</organism>
<dbReference type="InterPro" id="IPR037873">
    <property type="entry name" value="BamE-like"/>
</dbReference>
<dbReference type="PATRIC" id="fig|317.174.peg.2480"/>
<gene>
    <name evidence="5" type="ORF">IV02_12060</name>
</gene>
<sequence>MFKKSLAAMFVLAAVTGCANTTPQNPVDFVTYRDQPLVKQVENGMTQTQVLTIGGTPSTRVQRKVHPGMCNNYVLNKDGHEQVFHVSFDANGRVDNKGFMTCEQREANERAM</sequence>
<dbReference type="PROSITE" id="PS51257">
    <property type="entry name" value="PROKAR_LIPOPROTEIN"/>
    <property type="match status" value="1"/>
</dbReference>
<dbReference type="GO" id="GO:0019867">
    <property type="term" value="C:outer membrane"/>
    <property type="evidence" value="ECO:0007669"/>
    <property type="project" value="InterPro"/>
</dbReference>
<evidence type="ECO:0000259" key="4">
    <source>
        <dbReference type="Pfam" id="PF04355"/>
    </source>
</evidence>
<feature type="chain" id="PRO_5001798578" evidence="3">
    <location>
        <begin position="20"/>
        <end position="112"/>
    </location>
</feature>
<dbReference type="NCBIfam" id="NF008423">
    <property type="entry name" value="PRK11251.1"/>
    <property type="match status" value="1"/>
</dbReference>
<protein>
    <submittedName>
        <fullName evidence="5">Transcriptional regulator</fullName>
    </submittedName>
</protein>
<dbReference type="AlphaFoldDB" id="A0A085V8E3"/>
<feature type="domain" description="Outer membrane protein assembly factor BamE" evidence="4">
    <location>
        <begin position="31"/>
        <end position="97"/>
    </location>
</feature>
<dbReference type="Proteomes" id="UP000028643">
    <property type="component" value="Unassembled WGS sequence"/>
</dbReference>
<dbReference type="EMBL" id="JPQT01000102">
    <property type="protein sequence ID" value="KFE51706.1"/>
    <property type="molecule type" value="Genomic_DNA"/>
</dbReference>
<evidence type="ECO:0000313" key="5">
    <source>
        <dbReference type="EMBL" id="KFE51706.1"/>
    </source>
</evidence>
<evidence type="ECO:0000256" key="2">
    <source>
        <dbReference type="ARBA" id="ARBA00023136"/>
    </source>
</evidence>
<keyword evidence="2" id="KW-0472">Membrane</keyword>
<dbReference type="Gene3D" id="3.30.1450.10">
    <property type="match status" value="1"/>
</dbReference>
<reference evidence="5 6" key="1">
    <citation type="submission" date="2014-07" db="EMBL/GenBank/DDBJ databases">
        <title>Draft Genome Sequences of Environmental Pseudomonas syringae strains.</title>
        <authorList>
            <person name="Baltrus D.A."/>
            <person name="Berge O."/>
            <person name="Morris C."/>
        </authorList>
    </citation>
    <scope>NUCLEOTIDE SEQUENCE [LARGE SCALE GENOMIC DNA]</scope>
    <source>
        <strain evidence="5 6">CEB003</strain>
    </source>
</reference>
<name>A0A085V8E3_PSESX</name>
<dbReference type="RefSeq" id="WP_020293696.1">
    <property type="nucleotide sequence ID" value="NZ_JPQT01000102.1"/>
</dbReference>
<keyword evidence="1 3" id="KW-0732">Signal</keyword>
<evidence type="ECO:0000256" key="1">
    <source>
        <dbReference type="ARBA" id="ARBA00022729"/>
    </source>
</evidence>
<comment type="caution">
    <text evidence="5">The sequence shown here is derived from an EMBL/GenBank/DDBJ whole genome shotgun (WGS) entry which is preliminary data.</text>
</comment>
<evidence type="ECO:0000313" key="6">
    <source>
        <dbReference type="Proteomes" id="UP000028643"/>
    </source>
</evidence>
<dbReference type="InterPro" id="IPR007450">
    <property type="entry name" value="BamE_dom"/>
</dbReference>
<dbReference type="Pfam" id="PF04355">
    <property type="entry name" value="BamE"/>
    <property type="match status" value="1"/>
</dbReference>
<proteinExistence type="predicted"/>